<evidence type="ECO:0000313" key="1">
    <source>
        <dbReference type="EMBL" id="KAJ3261362.1"/>
    </source>
</evidence>
<dbReference type="EMBL" id="JADGKB010000006">
    <property type="protein sequence ID" value="KAJ3261362.1"/>
    <property type="molecule type" value="Genomic_DNA"/>
</dbReference>
<accession>A0AAD5ULD7</accession>
<reference evidence="1" key="1">
    <citation type="submission" date="2020-05" db="EMBL/GenBank/DDBJ databases">
        <title>Phylogenomic resolution of chytrid fungi.</title>
        <authorList>
            <person name="Stajich J.E."/>
            <person name="Amses K."/>
            <person name="Simmons R."/>
            <person name="Seto K."/>
            <person name="Myers J."/>
            <person name="Bonds A."/>
            <person name="Quandt C.A."/>
            <person name="Barry K."/>
            <person name="Liu P."/>
            <person name="Grigoriev I."/>
            <person name="Longcore J.E."/>
            <person name="James T.Y."/>
        </authorList>
    </citation>
    <scope>NUCLEOTIDE SEQUENCE</scope>
    <source>
        <strain evidence="1">PLAUS21</strain>
    </source>
</reference>
<sequence length="148" mass="16266">MSFSVQVVEGVVGGFAPPVPKRSVIIDSVNRKVSIQKFLKSSDQQAVEGYLQTKSADLQASEIGEVTAFINEFKGLPMEKPTGCMDIYGFDVSVKIEAEGFQWQNLPNQGCNSSPSSVMPTPEQKKLFKSIVDKINQLADKHATIVWQ</sequence>
<dbReference type="AlphaFoldDB" id="A0AAD5ULD7"/>
<organism evidence="1 2">
    <name type="scientific">Boothiomyces macroporosus</name>
    <dbReference type="NCBI Taxonomy" id="261099"/>
    <lineage>
        <taxon>Eukaryota</taxon>
        <taxon>Fungi</taxon>
        <taxon>Fungi incertae sedis</taxon>
        <taxon>Chytridiomycota</taxon>
        <taxon>Chytridiomycota incertae sedis</taxon>
        <taxon>Chytridiomycetes</taxon>
        <taxon>Rhizophydiales</taxon>
        <taxon>Terramycetaceae</taxon>
        <taxon>Boothiomyces</taxon>
    </lineage>
</organism>
<proteinExistence type="predicted"/>
<name>A0AAD5ULD7_9FUNG</name>
<dbReference type="Proteomes" id="UP001210925">
    <property type="component" value="Unassembled WGS sequence"/>
</dbReference>
<keyword evidence="2" id="KW-1185">Reference proteome</keyword>
<protein>
    <submittedName>
        <fullName evidence="1">Uncharacterized protein</fullName>
    </submittedName>
</protein>
<comment type="caution">
    <text evidence="1">The sequence shown here is derived from an EMBL/GenBank/DDBJ whole genome shotgun (WGS) entry which is preliminary data.</text>
</comment>
<evidence type="ECO:0000313" key="2">
    <source>
        <dbReference type="Proteomes" id="UP001210925"/>
    </source>
</evidence>
<gene>
    <name evidence="1" type="ORF">HK103_005970</name>
</gene>